<organism evidence="6 7">
    <name type="scientific">Saguinus oedipus</name>
    <name type="common">Cotton-top tamarin</name>
    <name type="synonym">Oedipomidas oedipus</name>
    <dbReference type="NCBI Taxonomy" id="9490"/>
    <lineage>
        <taxon>Eukaryota</taxon>
        <taxon>Metazoa</taxon>
        <taxon>Chordata</taxon>
        <taxon>Craniata</taxon>
        <taxon>Vertebrata</taxon>
        <taxon>Euteleostomi</taxon>
        <taxon>Mammalia</taxon>
        <taxon>Eutheria</taxon>
        <taxon>Euarchontoglires</taxon>
        <taxon>Primates</taxon>
        <taxon>Haplorrhini</taxon>
        <taxon>Platyrrhini</taxon>
        <taxon>Cebidae</taxon>
        <taxon>Callitrichinae</taxon>
        <taxon>Saguinus</taxon>
    </lineage>
</organism>
<dbReference type="EMBL" id="JASSZA010000022">
    <property type="protein sequence ID" value="KAK2084140.1"/>
    <property type="molecule type" value="Genomic_DNA"/>
</dbReference>
<evidence type="ECO:0000256" key="4">
    <source>
        <dbReference type="ARBA" id="ARBA00022840"/>
    </source>
</evidence>
<evidence type="ECO:0000256" key="3">
    <source>
        <dbReference type="ARBA" id="ARBA00022741"/>
    </source>
</evidence>
<proteinExistence type="inferred from homology"/>
<accession>A0ABQ9TH88</accession>
<evidence type="ECO:0000256" key="2">
    <source>
        <dbReference type="ARBA" id="ARBA00007025"/>
    </source>
</evidence>
<dbReference type="InterPro" id="IPR031053">
    <property type="entry name" value="ALC1"/>
</dbReference>
<keyword evidence="3" id="KW-0547">Nucleotide-binding</keyword>
<evidence type="ECO:0000313" key="6">
    <source>
        <dbReference type="EMBL" id="KAK2084140.1"/>
    </source>
</evidence>
<comment type="caution">
    <text evidence="6">The sequence shown here is derived from an EMBL/GenBank/DDBJ whole genome shotgun (WGS) entry which is preliminary data.</text>
</comment>
<comment type="similarity">
    <text evidence="2">Belongs to the SNF2/RAD54 helicase family.</text>
</comment>
<name>A0ABQ9TH88_SAGOE</name>
<keyword evidence="4" id="KW-0067">ATP-binding</keyword>
<dbReference type="InterPro" id="IPR043472">
    <property type="entry name" value="Macro_dom-like"/>
</dbReference>
<evidence type="ECO:0000256" key="5">
    <source>
        <dbReference type="ARBA" id="ARBA00023242"/>
    </source>
</evidence>
<comment type="subcellular location">
    <subcellularLocation>
        <location evidence="1">Nucleus</location>
    </subcellularLocation>
</comment>
<dbReference type="Gene3D" id="3.40.220.10">
    <property type="entry name" value="Leucine Aminopeptidase, subunit E, domain 1"/>
    <property type="match status" value="1"/>
</dbReference>
<sequence>MSGWSSNAGSFQLALIVAQHRDRSNVLSGIKMAALEDGLKKIFLAAKKKKASVHLPRIGHATKGFNWYGTERLIRKHLAARGIPTYMYPFVISTKQACCPSFTVVIFLLKSAGALTYGPASDPVFSNQLIDIYSELPQ</sequence>
<gene>
    <name evidence="6" type="primary">CHD1L_2</name>
    <name evidence="6" type="ORF">P7K49_037173</name>
</gene>
<protein>
    <submittedName>
        <fullName evidence="6">Chromodomain-helicase-DNA-binding protein 1-like</fullName>
    </submittedName>
</protein>
<reference evidence="6 7" key="1">
    <citation type="submission" date="2023-05" db="EMBL/GenBank/DDBJ databases">
        <title>B98-5 Cell Line De Novo Hybrid Assembly: An Optical Mapping Approach.</title>
        <authorList>
            <person name="Kananen K."/>
            <person name="Auerbach J.A."/>
            <person name="Kautto E."/>
            <person name="Blachly J.S."/>
        </authorList>
    </citation>
    <scope>NUCLEOTIDE SEQUENCE [LARGE SCALE GENOMIC DNA]</scope>
    <source>
        <strain evidence="6">B95-8</strain>
        <tissue evidence="6">Cell line</tissue>
    </source>
</reference>
<evidence type="ECO:0000313" key="7">
    <source>
        <dbReference type="Proteomes" id="UP001266305"/>
    </source>
</evidence>
<evidence type="ECO:0000256" key="1">
    <source>
        <dbReference type="ARBA" id="ARBA00004123"/>
    </source>
</evidence>
<dbReference type="Proteomes" id="UP001266305">
    <property type="component" value="Unassembled WGS sequence"/>
</dbReference>
<dbReference type="PANTHER" id="PTHR47157">
    <property type="entry name" value="CHROMODOMAIN-HELICASE-DNA-BINDING PROTEIN 1-LIKE"/>
    <property type="match status" value="1"/>
</dbReference>
<dbReference type="PANTHER" id="PTHR47157:SF1">
    <property type="entry name" value="CHROMODOMAIN-HELICASE-DNA-BINDING PROTEIN 1-LIKE"/>
    <property type="match status" value="1"/>
</dbReference>
<keyword evidence="7" id="KW-1185">Reference proteome</keyword>
<dbReference type="SUPFAM" id="SSF52949">
    <property type="entry name" value="Macro domain-like"/>
    <property type="match status" value="1"/>
</dbReference>
<keyword evidence="5" id="KW-0539">Nucleus</keyword>